<dbReference type="GO" id="GO:0070221">
    <property type="term" value="P:sulfide oxidation, using sulfide:quinone oxidoreductase"/>
    <property type="evidence" value="ECO:0007669"/>
    <property type="project" value="TreeGrafter"/>
</dbReference>
<evidence type="ECO:0000259" key="1">
    <source>
        <dbReference type="Pfam" id="PF07992"/>
    </source>
</evidence>
<organism evidence="2 3">
    <name type="scientific">Phaeovulum veldkampii DSM 11550</name>
    <dbReference type="NCBI Taxonomy" id="1185920"/>
    <lineage>
        <taxon>Bacteria</taxon>
        <taxon>Pseudomonadati</taxon>
        <taxon>Pseudomonadota</taxon>
        <taxon>Alphaproteobacteria</taxon>
        <taxon>Rhodobacterales</taxon>
        <taxon>Paracoccaceae</taxon>
        <taxon>Phaeovulum</taxon>
    </lineage>
</organism>
<dbReference type="GO" id="GO:0070224">
    <property type="term" value="F:sulfide:quinone oxidoreductase activity"/>
    <property type="evidence" value="ECO:0007669"/>
    <property type="project" value="TreeGrafter"/>
</dbReference>
<dbReference type="SUPFAM" id="SSF51905">
    <property type="entry name" value="FAD/NAD(P)-binding domain"/>
    <property type="match status" value="2"/>
</dbReference>
<dbReference type="InterPro" id="IPR023753">
    <property type="entry name" value="FAD/NAD-binding_dom"/>
</dbReference>
<protein>
    <submittedName>
        <fullName evidence="2">Pyridine nucleotide-disulfide oxidoreductase</fullName>
    </submittedName>
</protein>
<dbReference type="InterPro" id="IPR015904">
    <property type="entry name" value="Sulphide_quinone_reductase"/>
</dbReference>
<feature type="domain" description="FAD/NAD(P)-binding" evidence="1">
    <location>
        <begin position="45"/>
        <end position="148"/>
    </location>
</feature>
<reference evidence="2 3" key="1">
    <citation type="submission" date="2018-03" db="EMBL/GenBank/DDBJ databases">
        <title>Rhodobacter veldkampii.</title>
        <authorList>
            <person name="Meyer T.E."/>
            <person name="Miller S."/>
            <person name="Lodha T."/>
            <person name="Gandham S."/>
            <person name="Chintalapati S."/>
            <person name="Chintalapati V.R."/>
        </authorList>
    </citation>
    <scope>NUCLEOTIDE SEQUENCE [LARGE SCALE GENOMIC DNA]</scope>
    <source>
        <strain evidence="2 3">DSM 11550</strain>
    </source>
</reference>
<dbReference type="PROSITE" id="PS51318">
    <property type="entry name" value="TAT"/>
    <property type="match status" value="1"/>
</dbReference>
<dbReference type="EMBL" id="PZKF01000003">
    <property type="protein sequence ID" value="PTE18940.1"/>
    <property type="molecule type" value="Genomic_DNA"/>
</dbReference>
<dbReference type="Gene3D" id="3.50.50.60">
    <property type="entry name" value="FAD/NAD(P)-binding domain"/>
    <property type="match status" value="2"/>
</dbReference>
<proteinExistence type="predicted"/>
<gene>
    <name evidence="2" type="ORF">C5F46_01895</name>
</gene>
<name>A0A2T4JLZ7_9RHOB</name>
<dbReference type="GO" id="GO:0071949">
    <property type="term" value="F:FAD binding"/>
    <property type="evidence" value="ECO:0007669"/>
    <property type="project" value="TreeGrafter"/>
</dbReference>
<dbReference type="OrthoDB" id="9805710at2"/>
<dbReference type="InterPro" id="IPR006311">
    <property type="entry name" value="TAT_signal"/>
</dbReference>
<dbReference type="RefSeq" id="WP_107323678.1">
    <property type="nucleotide sequence ID" value="NZ_NHSP01000043.1"/>
</dbReference>
<evidence type="ECO:0000313" key="3">
    <source>
        <dbReference type="Proteomes" id="UP000241899"/>
    </source>
</evidence>
<keyword evidence="3" id="KW-1185">Reference proteome</keyword>
<sequence length="457" mass="49106">MTELERIAASRRAFLGMAGGAAAALSLTAGAARAQSRPAVKTKARIVIVGSGAGGTGMVNRLVDRLEGAEITLVDGRKQHLYQPGFTLIAAGLKPASYSVSGTGDWLPSGAKWVQEYAAGIDPVAQIVTTTGGTKLPYDYLIVATGLSLDWGGVEGFSLDMVGRNGIGAVYAGPDYAAATWKEMDDFTSRGGVGLFSRPATEMKCAGAPLKYTFIVDDYLRRKGTREKSQVIYASNNKALFSVPIVSEKLKLLFVDRGVDTRYDHVLKGIDASAKTATFKVAAQEVANPDGSKTQIPAREETIAFDFMNVIPPMRAPQVVRESGLSHSTKWLDQGWIEVDTATLRHVRYPNIFGLGDINGVPKGKTAASVKWHIPVVEDHLVADIAGSVGTATFNGYTSCPMITRIGRAMLVEFDYKDNLVPSFPGVIAPLEELWISWLMKEVALKPTYNAMLRGKA</sequence>
<dbReference type="PANTHER" id="PTHR10632">
    <property type="entry name" value="SULFIDE:QUINONE OXIDOREDUCTASE"/>
    <property type="match status" value="1"/>
</dbReference>
<accession>A0A2T4JLZ7</accession>
<dbReference type="Pfam" id="PF07992">
    <property type="entry name" value="Pyr_redox_2"/>
    <property type="match status" value="1"/>
</dbReference>
<dbReference type="Proteomes" id="UP000241899">
    <property type="component" value="Unassembled WGS sequence"/>
</dbReference>
<evidence type="ECO:0000313" key="2">
    <source>
        <dbReference type="EMBL" id="PTE18940.1"/>
    </source>
</evidence>
<dbReference type="PANTHER" id="PTHR10632:SF2">
    <property type="entry name" value="SULFIDE:QUINONE OXIDOREDUCTASE, MITOCHONDRIAL"/>
    <property type="match status" value="1"/>
</dbReference>
<dbReference type="InterPro" id="IPR036188">
    <property type="entry name" value="FAD/NAD-bd_sf"/>
</dbReference>
<dbReference type="AlphaFoldDB" id="A0A2T4JLZ7"/>
<comment type="caution">
    <text evidence="2">The sequence shown here is derived from an EMBL/GenBank/DDBJ whole genome shotgun (WGS) entry which is preliminary data.</text>
</comment>